<dbReference type="STRING" id="1849491.BVH56_04885"/>
<evidence type="ECO:0000256" key="1">
    <source>
        <dbReference type="ARBA" id="ARBA00022490"/>
    </source>
</evidence>
<evidence type="ECO:0000313" key="4">
    <source>
        <dbReference type="EMBL" id="RPF57876.1"/>
    </source>
</evidence>
<accession>A0A3N5BJ49</accession>
<dbReference type="SUPFAM" id="SSF89919">
    <property type="entry name" value="Ribosome-binding factor A, RbfA"/>
    <property type="match status" value="1"/>
</dbReference>
<comment type="function">
    <text evidence="3">One of several proteins that assist in the late maturation steps of the functional core of the 30S ribosomal subunit. Associates with free 30S ribosomal subunits (but not with 30S subunits that are part of 70S ribosomes or polysomes). Required for efficient processing of 16S rRNA. May interact with the 5'-terminal helix region of 16S rRNA.</text>
</comment>
<comment type="caution">
    <text evidence="4">The sequence shown here is derived from an EMBL/GenBank/DDBJ whole genome shotgun (WGS) entry which is preliminary data.</text>
</comment>
<evidence type="ECO:0000256" key="3">
    <source>
        <dbReference type="HAMAP-Rule" id="MF_00003"/>
    </source>
</evidence>
<dbReference type="OrthoDB" id="307788at2"/>
<dbReference type="InterPro" id="IPR020053">
    <property type="entry name" value="Ribosome-bd_factorA_CS"/>
</dbReference>
<dbReference type="Pfam" id="PF02033">
    <property type="entry name" value="RBFA"/>
    <property type="match status" value="1"/>
</dbReference>
<comment type="subunit">
    <text evidence="3">Monomer. Binds 30S ribosomal subunits, but not 50S ribosomal subunits or 70S ribosomes.</text>
</comment>
<dbReference type="FunFam" id="3.30.300.20:FF:000009">
    <property type="entry name" value="Ribosome-binding factor A"/>
    <property type="match status" value="1"/>
</dbReference>
<dbReference type="InterPro" id="IPR015946">
    <property type="entry name" value="KH_dom-like_a/b"/>
</dbReference>
<evidence type="ECO:0000313" key="5">
    <source>
        <dbReference type="Proteomes" id="UP000277108"/>
    </source>
</evidence>
<protein>
    <recommendedName>
        <fullName evidence="3">Ribosome-binding factor A</fullName>
    </recommendedName>
</protein>
<comment type="subcellular location">
    <subcellularLocation>
        <location evidence="3">Cytoplasm</location>
    </subcellularLocation>
</comment>
<dbReference type="PANTHER" id="PTHR33515:SF1">
    <property type="entry name" value="RIBOSOME-BINDING FACTOR A, CHLOROPLASTIC-RELATED"/>
    <property type="match status" value="1"/>
</dbReference>
<dbReference type="HAMAP" id="MF_00003">
    <property type="entry name" value="RbfA"/>
    <property type="match status" value="1"/>
</dbReference>
<comment type="similarity">
    <text evidence="3">Belongs to the RbfA family.</text>
</comment>
<dbReference type="InterPro" id="IPR000238">
    <property type="entry name" value="RbfA"/>
</dbReference>
<dbReference type="GO" id="GO:0030490">
    <property type="term" value="P:maturation of SSU-rRNA"/>
    <property type="evidence" value="ECO:0007669"/>
    <property type="project" value="UniProtKB-UniRule"/>
</dbReference>
<proteinExistence type="inferred from homology"/>
<reference evidence="4 5" key="1">
    <citation type="submission" date="2018-11" db="EMBL/GenBank/DDBJ databases">
        <title>Genomic Encyclopedia of Type Strains, Phase IV (KMG-IV): sequencing the most valuable type-strain genomes for metagenomic binning, comparative biology and taxonomic classification.</title>
        <authorList>
            <person name="Goeker M."/>
        </authorList>
    </citation>
    <scope>NUCLEOTIDE SEQUENCE [LARGE SCALE GENOMIC DNA]</scope>
    <source>
        <strain evidence="4 5">DSM 29158</strain>
    </source>
</reference>
<name>A0A1Q1G1Q7_9BACL</name>
<dbReference type="AlphaFoldDB" id="A0A1Q1G1Q7"/>
<dbReference type="PROSITE" id="PS01319">
    <property type="entry name" value="RBFA"/>
    <property type="match status" value="1"/>
</dbReference>
<dbReference type="InterPro" id="IPR023799">
    <property type="entry name" value="RbfA_dom_sf"/>
</dbReference>
<keyword evidence="2 3" id="KW-0690">Ribosome biogenesis</keyword>
<dbReference type="GO" id="GO:0043024">
    <property type="term" value="F:ribosomal small subunit binding"/>
    <property type="evidence" value="ECO:0007669"/>
    <property type="project" value="TreeGrafter"/>
</dbReference>
<dbReference type="EMBL" id="RKRK01000002">
    <property type="protein sequence ID" value="RPF57876.1"/>
    <property type="molecule type" value="Genomic_DNA"/>
</dbReference>
<accession>A0A1Q1G1Q7</accession>
<keyword evidence="5" id="KW-1185">Reference proteome</keyword>
<gene>
    <name evidence="3" type="primary">rbfA</name>
    <name evidence="4" type="ORF">EDD62_0512</name>
</gene>
<dbReference type="Gene3D" id="3.30.300.20">
    <property type="match status" value="1"/>
</dbReference>
<dbReference type="PANTHER" id="PTHR33515">
    <property type="entry name" value="RIBOSOME-BINDING FACTOR A, CHLOROPLASTIC-RELATED"/>
    <property type="match status" value="1"/>
</dbReference>
<evidence type="ECO:0000256" key="2">
    <source>
        <dbReference type="ARBA" id="ARBA00022517"/>
    </source>
</evidence>
<keyword evidence="1 3" id="KW-0963">Cytoplasm</keyword>
<dbReference type="RefSeq" id="WP_077140374.1">
    <property type="nucleotide sequence ID" value="NZ_CBCSGK010000001.1"/>
</dbReference>
<dbReference type="Proteomes" id="UP000277108">
    <property type="component" value="Unassembled WGS sequence"/>
</dbReference>
<sequence length="115" mass="13185">MSIRSERVGEEIKKVISETINNKVKDPRIGFTTVTDVEVTGDLEHAKVYLTVFGTEKEKEETFKALDKANGFIRNEIGKAVKLRVVPDLTFIYDESIDYGNKIERMIAEFNKKEK</sequence>
<organism evidence="4 5">
    <name type="scientific">Abyssicoccus albus</name>
    <dbReference type="NCBI Taxonomy" id="1817405"/>
    <lineage>
        <taxon>Bacteria</taxon>
        <taxon>Bacillati</taxon>
        <taxon>Bacillota</taxon>
        <taxon>Bacilli</taxon>
        <taxon>Bacillales</taxon>
        <taxon>Abyssicoccaceae</taxon>
    </lineage>
</organism>
<dbReference type="NCBIfam" id="TIGR00082">
    <property type="entry name" value="rbfA"/>
    <property type="match status" value="1"/>
</dbReference>
<dbReference type="GO" id="GO:0005829">
    <property type="term" value="C:cytosol"/>
    <property type="evidence" value="ECO:0007669"/>
    <property type="project" value="TreeGrafter"/>
</dbReference>